<dbReference type="GeneID" id="70244725"/>
<proteinExistence type="predicted"/>
<protein>
    <submittedName>
        <fullName evidence="1">Cytochrome P450</fullName>
    </submittedName>
</protein>
<accession>A0AAD4PW42</accession>
<dbReference type="Gene3D" id="1.10.630.10">
    <property type="entry name" value="Cytochrome P450"/>
    <property type="match status" value="1"/>
</dbReference>
<sequence length="210" mass="24107">MCLEYKIGPYHLLTSDLDVMSRMLGVRSRCRCAEWYTGMRFAPTRDNVESEKDEAKHSALRSKMAAGLLARQWYSGREVDRLEERVDGTDTSATAVRVVLLYLFTTPRVLEKFRAEFTEAQVSLPIRDSEANDLPYFQAIIKEALRIWPPVIGLMEKEVQPEGDVVNGQFIPSGANIGYSAFRIFRSKKLCVDDADEFHHERWIDTHQDS</sequence>
<dbReference type="Proteomes" id="UP001201262">
    <property type="component" value="Unassembled WGS sequence"/>
</dbReference>
<dbReference type="GO" id="GO:0005506">
    <property type="term" value="F:iron ion binding"/>
    <property type="evidence" value="ECO:0007669"/>
    <property type="project" value="InterPro"/>
</dbReference>
<dbReference type="GO" id="GO:0016705">
    <property type="term" value="F:oxidoreductase activity, acting on paired donors, with incorporation or reduction of molecular oxygen"/>
    <property type="evidence" value="ECO:0007669"/>
    <property type="project" value="InterPro"/>
</dbReference>
<evidence type="ECO:0000313" key="1">
    <source>
        <dbReference type="EMBL" id="KAH8692098.1"/>
    </source>
</evidence>
<keyword evidence="2" id="KW-1185">Reference proteome</keyword>
<name>A0AAD4PW42_9EURO</name>
<organism evidence="1 2">
    <name type="scientific">Talaromyces proteolyticus</name>
    <dbReference type="NCBI Taxonomy" id="1131652"/>
    <lineage>
        <taxon>Eukaryota</taxon>
        <taxon>Fungi</taxon>
        <taxon>Dikarya</taxon>
        <taxon>Ascomycota</taxon>
        <taxon>Pezizomycotina</taxon>
        <taxon>Eurotiomycetes</taxon>
        <taxon>Eurotiomycetidae</taxon>
        <taxon>Eurotiales</taxon>
        <taxon>Trichocomaceae</taxon>
        <taxon>Talaromyces</taxon>
        <taxon>Talaromyces sect. Bacilispori</taxon>
    </lineage>
</organism>
<dbReference type="RefSeq" id="XP_046068095.1">
    <property type="nucleotide sequence ID" value="XM_046214438.1"/>
</dbReference>
<evidence type="ECO:0000313" key="2">
    <source>
        <dbReference type="Proteomes" id="UP001201262"/>
    </source>
</evidence>
<dbReference type="Pfam" id="PF00067">
    <property type="entry name" value="p450"/>
    <property type="match status" value="1"/>
</dbReference>
<dbReference type="InterPro" id="IPR001128">
    <property type="entry name" value="Cyt_P450"/>
</dbReference>
<reference evidence="1" key="1">
    <citation type="submission" date="2021-12" db="EMBL/GenBank/DDBJ databases">
        <title>Convergent genome expansion in fungi linked to evolution of root-endophyte symbiosis.</title>
        <authorList>
            <consortium name="DOE Joint Genome Institute"/>
            <person name="Ke Y.-H."/>
            <person name="Bonito G."/>
            <person name="Liao H.-L."/>
            <person name="Looney B."/>
            <person name="Rojas-Flechas A."/>
            <person name="Nash J."/>
            <person name="Hameed K."/>
            <person name="Schadt C."/>
            <person name="Martin F."/>
            <person name="Crous P.W."/>
            <person name="Miettinen O."/>
            <person name="Magnuson J.K."/>
            <person name="Labbe J."/>
            <person name="Jacobson D."/>
            <person name="Doktycz M.J."/>
            <person name="Veneault-Fourrey C."/>
            <person name="Kuo A."/>
            <person name="Mondo S."/>
            <person name="Calhoun S."/>
            <person name="Riley R."/>
            <person name="Ohm R."/>
            <person name="LaButti K."/>
            <person name="Andreopoulos B."/>
            <person name="Pangilinan J."/>
            <person name="Nolan M."/>
            <person name="Tritt A."/>
            <person name="Clum A."/>
            <person name="Lipzen A."/>
            <person name="Daum C."/>
            <person name="Barry K."/>
            <person name="Grigoriev I.V."/>
            <person name="Vilgalys R."/>
        </authorList>
    </citation>
    <scope>NUCLEOTIDE SEQUENCE</scope>
    <source>
        <strain evidence="1">PMI_201</strain>
    </source>
</reference>
<gene>
    <name evidence="1" type="ORF">BGW36DRAFT_363109</name>
</gene>
<dbReference type="EMBL" id="JAJTJA010000011">
    <property type="protein sequence ID" value="KAH8692098.1"/>
    <property type="molecule type" value="Genomic_DNA"/>
</dbReference>
<dbReference type="SUPFAM" id="SSF48264">
    <property type="entry name" value="Cytochrome P450"/>
    <property type="match status" value="1"/>
</dbReference>
<dbReference type="AlphaFoldDB" id="A0AAD4PW42"/>
<dbReference type="GO" id="GO:0004497">
    <property type="term" value="F:monooxygenase activity"/>
    <property type="evidence" value="ECO:0007669"/>
    <property type="project" value="InterPro"/>
</dbReference>
<dbReference type="PANTHER" id="PTHR24305">
    <property type="entry name" value="CYTOCHROME P450"/>
    <property type="match status" value="1"/>
</dbReference>
<dbReference type="InterPro" id="IPR036396">
    <property type="entry name" value="Cyt_P450_sf"/>
</dbReference>
<dbReference type="InterPro" id="IPR050121">
    <property type="entry name" value="Cytochrome_P450_monoxygenase"/>
</dbReference>
<dbReference type="PANTHER" id="PTHR24305:SF168">
    <property type="entry name" value="P450, PUTATIVE (EUROFUNG)-RELATED"/>
    <property type="match status" value="1"/>
</dbReference>
<comment type="caution">
    <text evidence="1">The sequence shown here is derived from an EMBL/GenBank/DDBJ whole genome shotgun (WGS) entry which is preliminary data.</text>
</comment>
<dbReference type="GO" id="GO:0020037">
    <property type="term" value="F:heme binding"/>
    <property type="evidence" value="ECO:0007669"/>
    <property type="project" value="InterPro"/>
</dbReference>